<gene>
    <name evidence="1" type="ORF">C7445_103184</name>
</gene>
<evidence type="ECO:0000313" key="1">
    <source>
        <dbReference type="EMBL" id="TDY50139.1"/>
    </source>
</evidence>
<organism evidence="1 2">
    <name type="scientific">Alicyclobacillus sacchari</name>
    <dbReference type="NCBI Taxonomy" id="392010"/>
    <lineage>
        <taxon>Bacteria</taxon>
        <taxon>Bacillati</taxon>
        <taxon>Bacillota</taxon>
        <taxon>Bacilli</taxon>
        <taxon>Bacillales</taxon>
        <taxon>Alicyclobacillaceae</taxon>
        <taxon>Alicyclobacillus</taxon>
    </lineage>
</organism>
<comment type="caution">
    <text evidence="1">The sequence shown here is derived from an EMBL/GenBank/DDBJ whole genome shotgun (WGS) entry which is preliminary data.</text>
</comment>
<protein>
    <submittedName>
        <fullName evidence="1">Uncharacterized protein</fullName>
    </submittedName>
</protein>
<evidence type="ECO:0000313" key="2">
    <source>
        <dbReference type="Proteomes" id="UP000294581"/>
    </source>
</evidence>
<name>A0A4R8LRC4_9BACL</name>
<keyword evidence="2" id="KW-1185">Reference proteome</keyword>
<sequence>MAIPVLKPQMNELVWVRFHHYLKSKLACQKMQLKGQGHGAAVTTPYTFNAVSSTVQRLRRALGCLPRD</sequence>
<proteinExistence type="predicted"/>
<reference evidence="1 2" key="1">
    <citation type="submission" date="2019-03" db="EMBL/GenBank/DDBJ databases">
        <title>Genomic Encyclopedia of Type Strains, Phase IV (KMG-IV): sequencing the most valuable type-strain genomes for metagenomic binning, comparative biology and taxonomic classification.</title>
        <authorList>
            <person name="Goeker M."/>
        </authorList>
    </citation>
    <scope>NUCLEOTIDE SEQUENCE [LARGE SCALE GENOMIC DNA]</scope>
    <source>
        <strain evidence="1 2">DSM 17974</strain>
    </source>
</reference>
<dbReference type="AlphaFoldDB" id="A0A4R8LRC4"/>
<dbReference type="EMBL" id="SORF01000003">
    <property type="protein sequence ID" value="TDY50139.1"/>
    <property type="molecule type" value="Genomic_DNA"/>
</dbReference>
<accession>A0A4R8LRC4</accession>
<dbReference type="Proteomes" id="UP000294581">
    <property type="component" value="Unassembled WGS sequence"/>
</dbReference>